<evidence type="ECO:0000259" key="4">
    <source>
        <dbReference type="PROSITE" id="PS50943"/>
    </source>
</evidence>
<proteinExistence type="predicted"/>
<organism evidence="5 6">
    <name type="scientific">Enterocloster bolteae</name>
    <dbReference type="NCBI Taxonomy" id="208479"/>
    <lineage>
        <taxon>Bacteria</taxon>
        <taxon>Bacillati</taxon>
        <taxon>Bacillota</taxon>
        <taxon>Clostridia</taxon>
        <taxon>Lachnospirales</taxon>
        <taxon>Lachnospiraceae</taxon>
        <taxon>Enterocloster</taxon>
    </lineage>
</organism>
<evidence type="ECO:0000313" key="6">
    <source>
        <dbReference type="Proteomes" id="UP000283975"/>
    </source>
</evidence>
<dbReference type="EMBL" id="QSHZ01000012">
    <property type="protein sequence ID" value="RHC55713.1"/>
    <property type="molecule type" value="Genomic_DNA"/>
</dbReference>
<dbReference type="AlphaFoldDB" id="A0A414AVG0"/>
<dbReference type="Gene3D" id="1.10.260.40">
    <property type="entry name" value="lambda repressor-like DNA-binding domains"/>
    <property type="match status" value="1"/>
</dbReference>
<dbReference type="Pfam" id="PF01381">
    <property type="entry name" value="HTH_3"/>
    <property type="match status" value="1"/>
</dbReference>
<dbReference type="PROSITE" id="PS50943">
    <property type="entry name" value="HTH_CROC1"/>
    <property type="match status" value="1"/>
</dbReference>
<dbReference type="GO" id="GO:0003677">
    <property type="term" value="F:DNA binding"/>
    <property type="evidence" value="ECO:0007669"/>
    <property type="project" value="UniProtKB-KW"/>
</dbReference>
<dbReference type="Proteomes" id="UP000283975">
    <property type="component" value="Unassembled WGS sequence"/>
</dbReference>
<feature type="domain" description="HTH cro/C1-type" evidence="4">
    <location>
        <begin position="17"/>
        <end position="59"/>
    </location>
</feature>
<evidence type="ECO:0000256" key="1">
    <source>
        <dbReference type="ARBA" id="ARBA00023015"/>
    </source>
</evidence>
<evidence type="ECO:0000256" key="2">
    <source>
        <dbReference type="ARBA" id="ARBA00023125"/>
    </source>
</evidence>
<dbReference type="CDD" id="cd00093">
    <property type="entry name" value="HTH_XRE"/>
    <property type="match status" value="1"/>
</dbReference>
<dbReference type="SMART" id="SM00530">
    <property type="entry name" value="HTH_XRE"/>
    <property type="match status" value="1"/>
</dbReference>
<dbReference type="PANTHER" id="PTHR40661:SF3">
    <property type="entry name" value="FELS-1 PROPHAGE TRANSCRIPTIONAL REGULATOR"/>
    <property type="match status" value="1"/>
</dbReference>
<reference evidence="5 6" key="1">
    <citation type="submission" date="2018-08" db="EMBL/GenBank/DDBJ databases">
        <title>A genome reference for cultivated species of the human gut microbiota.</title>
        <authorList>
            <person name="Zou Y."/>
            <person name="Xue W."/>
            <person name="Luo G."/>
        </authorList>
    </citation>
    <scope>NUCLEOTIDE SEQUENCE [LARGE SCALE GENOMIC DNA]</scope>
    <source>
        <strain evidence="5 6">AM35-14</strain>
    </source>
</reference>
<dbReference type="RefSeq" id="WP_119205081.1">
    <property type="nucleotide sequence ID" value="NZ_CATZOE010000038.1"/>
</dbReference>
<name>A0A414AVG0_9FIRM</name>
<evidence type="ECO:0000256" key="3">
    <source>
        <dbReference type="ARBA" id="ARBA00023163"/>
    </source>
</evidence>
<sequence>MYEIFVQLLDRTGKKASDVAKATGIPSSTFSDWKKGKSSPKAEKLQKIADYFGVSVDYLMTGKEEPEEKRNPYSDLKGIYLSYAKEAQDSGIDPDDIRLAIDTIKRLRGGK</sequence>
<dbReference type="InterPro" id="IPR001387">
    <property type="entry name" value="Cro/C1-type_HTH"/>
</dbReference>
<gene>
    <name evidence="5" type="ORF">DW839_12760</name>
</gene>
<dbReference type="InterPro" id="IPR010982">
    <property type="entry name" value="Lambda_DNA-bd_dom_sf"/>
</dbReference>
<keyword evidence="2" id="KW-0238">DNA-binding</keyword>
<evidence type="ECO:0000313" key="5">
    <source>
        <dbReference type="EMBL" id="RHC55713.1"/>
    </source>
</evidence>
<comment type="caution">
    <text evidence="5">The sequence shown here is derived from an EMBL/GenBank/DDBJ whole genome shotgun (WGS) entry which is preliminary data.</text>
</comment>
<accession>A0A414AVG0</accession>
<dbReference type="PANTHER" id="PTHR40661">
    <property type="match status" value="1"/>
</dbReference>
<keyword evidence="1" id="KW-0805">Transcription regulation</keyword>
<dbReference type="SUPFAM" id="SSF47413">
    <property type="entry name" value="lambda repressor-like DNA-binding domains"/>
    <property type="match status" value="1"/>
</dbReference>
<keyword evidence="3" id="KW-0804">Transcription</keyword>
<protein>
    <submittedName>
        <fullName evidence="5">Helix-turn-helix domain-containing protein</fullName>
    </submittedName>
</protein>